<reference evidence="3" key="1">
    <citation type="submission" date="2020-05" db="EMBL/GenBank/DDBJ databases">
        <title>WGS assembly of Corymbia citriodora subspecies variegata.</title>
        <authorList>
            <person name="Barry K."/>
            <person name="Hundley H."/>
            <person name="Shu S."/>
            <person name="Jenkins J."/>
            <person name="Grimwood J."/>
            <person name="Baten A."/>
        </authorList>
    </citation>
    <scope>NUCLEOTIDE SEQUENCE</scope>
    <source>
        <strain evidence="3">CV2-018</strain>
    </source>
</reference>
<accession>A0A8T0CLG5</accession>
<dbReference type="PANTHER" id="PTHR47186:SF3">
    <property type="entry name" value="OS09G0267800 PROTEIN"/>
    <property type="match status" value="1"/>
</dbReference>
<name>A0A8T0CLG5_CORYI</name>
<dbReference type="Proteomes" id="UP000806378">
    <property type="component" value="Unassembled WGS sequence"/>
</dbReference>
<protein>
    <recommendedName>
        <fullName evidence="2">Disease resistance R13L4/SHOC-2-like LRR domain-containing protein</fullName>
    </recommendedName>
</protein>
<proteinExistence type="predicted"/>
<dbReference type="InterPro" id="IPR055414">
    <property type="entry name" value="LRR_R13L4/SHOC2-like"/>
</dbReference>
<feature type="domain" description="Disease resistance R13L4/SHOC-2-like LRR" evidence="2">
    <location>
        <begin position="111"/>
        <end position="266"/>
    </location>
</feature>
<dbReference type="OrthoDB" id="5279713at2759"/>
<evidence type="ECO:0000313" key="4">
    <source>
        <dbReference type="Proteomes" id="UP000806378"/>
    </source>
</evidence>
<evidence type="ECO:0000256" key="1">
    <source>
        <dbReference type="ARBA" id="ARBA00022737"/>
    </source>
</evidence>
<dbReference type="Gene3D" id="3.80.10.10">
    <property type="entry name" value="Ribonuclease Inhibitor"/>
    <property type="match status" value="1"/>
</dbReference>
<dbReference type="InterPro" id="IPR032675">
    <property type="entry name" value="LRR_dom_sf"/>
</dbReference>
<keyword evidence="4" id="KW-1185">Reference proteome</keyword>
<evidence type="ECO:0000259" key="2">
    <source>
        <dbReference type="Pfam" id="PF23598"/>
    </source>
</evidence>
<sequence>MELLWSNFFQDFKEKVQDLEKEFLEEEDEETCKMHDLMHDLACSVAGTECWVAWDDKKPIHEKTRHISHDFTFNLMGKLPISWSKASALRTYLFAPKYEGMGQRELTSEANLQELIQSFKRLRILDWHDTNVEKVPRSICELKHLTYLDLSGNKALKRLPNCITRLQNLQTLNLNYCSWLEELPNDIGKLISLRNLYIDGCRRLSYMPCGLGQLSSLHRLTNFILPKNKALAKNCCGLGELNGLNNIRGKLCINNLESVTDAVAESKAANLIEKPFLEFLILQWYHSDTDDAITKNRDEALLDGQATQKSAEVDNHWI</sequence>
<gene>
    <name evidence="3" type="ORF">BT93_L1971</name>
</gene>
<comment type="caution">
    <text evidence="3">The sequence shown here is derived from an EMBL/GenBank/DDBJ whole genome shotgun (WGS) entry which is preliminary data.</text>
</comment>
<organism evidence="3 4">
    <name type="scientific">Corymbia citriodora subsp. variegata</name>
    <dbReference type="NCBI Taxonomy" id="360336"/>
    <lineage>
        <taxon>Eukaryota</taxon>
        <taxon>Viridiplantae</taxon>
        <taxon>Streptophyta</taxon>
        <taxon>Embryophyta</taxon>
        <taxon>Tracheophyta</taxon>
        <taxon>Spermatophyta</taxon>
        <taxon>Magnoliopsida</taxon>
        <taxon>eudicotyledons</taxon>
        <taxon>Gunneridae</taxon>
        <taxon>Pentapetalae</taxon>
        <taxon>rosids</taxon>
        <taxon>malvids</taxon>
        <taxon>Myrtales</taxon>
        <taxon>Myrtaceae</taxon>
        <taxon>Myrtoideae</taxon>
        <taxon>Eucalypteae</taxon>
        <taxon>Corymbia</taxon>
    </lineage>
</organism>
<dbReference type="EMBL" id="MU090134">
    <property type="protein sequence ID" value="KAF7848413.1"/>
    <property type="molecule type" value="Genomic_DNA"/>
</dbReference>
<keyword evidence="1" id="KW-0677">Repeat</keyword>
<evidence type="ECO:0000313" key="3">
    <source>
        <dbReference type="EMBL" id="KAF7848413.1"/>
    </source>
</evidence>
<dbReference type="Pfam" id="PF23598">
    <property type="entry name" value="LRR_14"/>
    <property type="match status" value="1"/>
</dbReference>
<dbReference type="Gramene" id="rna-gnl|WGS:JABURB|Cocit.L1971.1">
    <property type="protein sequence ID" value="cds-KAF7848413.1"/>
    <property type="gene ID" value="gene-BT93_L1971"/>
</dbReference>
<dbReference type="AlphaFoldDB" id="A0A8T0CLG5"/>
<dbReference type="SUPFAM" id="SSF52058">
    <property type="entry name" value="L domain-like"/>
    <property type="match status" value="1"/>
</dbReference>
<dbReference type="PANTHER" id="PTHR47186">
    <property type="entry name" value="LEUCINE-RICH REPEAT-CONTAINING PROTEIN 57"/>
    <property type="match status" value="1"/>
</dbReference>